<gene>
    <name evidence="4" type="ORF">L9F63_010237</name>
</gene>
<name>A0AAD8AIE0_DIPPU</name>
<evidence type="ECO:0000313" key="5">
    <source>
        <dbReference type="Proteomes" id="UP001233999"/>
    </source>
</evidence>
<dbReference type="InterPro" id="IPR052402">
    <property type="entry name" value="ADCK_kinase"/>
</dbReference>
<comment type="similarity">
    <text evidence="1">Belongs to the protein kinase superfamily. ADCK protein kinase family.</text>
</comment>
<evidence type="ECO:0000313" key="4">
    <source>
        <dbReference type="EMBL" id="KAJ9599280.1"/>
    </source>
</evidence>
<keyword evidence="2" id="KW-0812">Transmembrane</keyword>
<dbReference type="CDD" id="cd13971">
    <property type="entry name" value="ADCK2-like"/>
    <property type="match status" value="1"/>
</dbReference>
<keyword evidence="2" id="KW-1133">Transmembrane helix</keyword>
<evidence type="ECO:0000256" key="2">
    <source>
        <dbReference type="SAM" id="Phobius"/>
    </source>
</evidence>
<proteinExistence type="inferred from homology"/>
<dbReference type="Pfam" id="PF03109">
    <property type="entry name" value="ABC1"/>
    <property type="match status" value="1"/>
</dbReference>
<accession>A0AAD8AIE0</accession>
<dbReference type="AlphaFoldDB" id="A0AAD8AIE0"/>
<keyword evidence="5" id="KW-1185">Reference proteome</keyword>
<organism evidence="4 5">
    <name type="scientific">Diploptera punctata</name>
    <name type="common">Pacific beetle cockroach</name>
    <dbReference type="NCBI Taxonomy" id="6984"/>
    <lineage>
        <taxon>Eukaryota</taxon>
        <taxon>Metazoa</taxon>
        <taxon>Ecdysozoa</taxon>
        <taxon>Arthropoda</taxon>
        <taxon>Hexapoda</taxon>
        <taxon>Insecta</taxon>
        <taxon>Pterygota</taxon>
        <taxon>Neoptera</taxon>
        <taxon>Polyneoptera</taxon>
        <taxon>Dictyoptera</taxon>
        <taxon>Blattodea</taxon>
        <taxon>Blaberoidea</taxon>
        <taxon>Blaberidae</taxon>
        <taxon>Diplopterinae</taxon>
        <taxon>Diploptera</taxon>
    </lineage>
</organism>
<dbReference type="GO" id="GO:0005739">
    <property type="term" value="C:mitochondrion"/>
    <property type="evidence" value="ECO:0007669"/>
    <property type="project" value="TreeGrafter"/>
</dbReference>
<dbReference type="InterPro" id="IPR044095">
    <property type="entry name" value="ADCK2_dom"/>
</dbReference>
<feature type="domain" description="ABC1 atypical kinase-like" evidence="3">
    <location>
        <begin position="302"/>
        <end position="516"/>
    </location>
</feature>
<keyword evidence="2" id="KW-0472">Membrane</keyword>
<dbReference type="EMBL" id="JASPKZ010000822">
    <property type="protein sequence ID" value="KAJ9599280.1"/>
    <property type="molecule type" value="Genomic_DNA"/>
</dbReference>
<feature type="transmembrane region" description="Helical" evidence="2">
    <location>
        <begin position="118"/>
        <end position="142"/>
    </location>
</feature>
<sequence length="612" mass="69869">MWIRPIFTRACNFSNICTRIRVHILQQLPHNINSTRLKWMPTKYRTGEFRTSWISSTNQFIPFSCNVVLISAVCSGFQEKVTHVLNPTSEIVDYHRDIASQYQSRGLIHLIRRIIWNLWELCFILLRMIELTCVFIPLLMLYPFTRLGSNIKNFWYRVMLRDLEFCGPIFVKLGQWASTRRDLFPEELCTCLSKLQRRTRTHSWYYTQYCLEKAYGSQWKKIFISFDNDCIPVGSGCCAQVYKAWIDPEALAEADVCYDESKDSLLVEGLEMFGLGKFLNFKNHNQHNSVKEFQNCKGELIPVAIKVRHPRMEIMLRRDLAILKTMASAVTSLFPSLKWLSLVDCVEDFAQLMKAQVDLCVEGHNLDKFSANFKGMDSVKFPCPIWPLTRTNILVETYEEGQPMQNFVMDKSGASINVKLAELGINTILKMVFEDNFAHGDLHPGNMLVQEKDEKELNVKKSNSIFPFSFAKKQSFPVNLVILDCGITASLDERGKKCLKGVFAAVADGDGEKAAELFLNHSSHQCSDPEKFKGRMKEIVDTALDKSVTLEQVEVASLLSSLFSTMIEHKVKLDGSFSSIILAIMVLEGLGRSLDPTIDVVEKAKPFLLSSM</sequence>
<dbReference type="SUPFAM" id="SSF56112">
    <property type="entry name" value="Protein kinase-like (PK-like)"/>
    <property type="match status" value="1"/>
</dbReference>
<evidence type="ECO:0000259" key="3">
    <source>
        <dbReference type="Pfam" id="PF03109"/>
    </source>
</evidence>
<comment type="caution">
    <text evidence="4">The sequence shown here is derived from an EMBL/GenBank/DDBJ whole genome shotgun (WGS) entry which is preliminary data.</text>
</comment>
<dbReference type="Proteomes" id="UP001233999">
    <property type="component" value="Unassembled WGS sequence"/>
</dbReference>
<protein>
    <recommendedName>
        <fullName evidence="3">ABC1 atypical kinase-like domain-containing protein</fullName>
    </recommendedName>
</protein>
<evidence type="ECO:0000256" key="1">
    <source>
        <dbReference type="ARBA" id="ARBA00009670"/>
    </source>
</evidence>
<dbReference type="InterPro" id="IPR004147">
    <property type="entry name" value="ABC1_dom"/>
</dbReference>
<reference evidence="4" key="2">
    <citation type="submission" date="2023-05" db="EMBL/GenBank/DDBJ databases">
        <authorList>
            <person name="Fouks B."/>
        </authorList>
    </citation>
    <scope>NUCLEOTIDE SEQUENCE</scope>
    <source>
        <strain evidence="4">Stay&amp;Tobe</strain>
        <tissue evidence="4">Testes</tissue>
    </source>
</reference>
<dbReference type="PANTHER" id="PTHR45890:SF1">
    <property type="entry name" value="AARF DOMAIN CONTAINING KINASE 2"/>
    <property type="match status" value="1"/>
</dbReference>
<reference evidence="4" key="1">
    <citation type="journal article" date="2023" name="IScience">
        <title>Live-bearing cockroach genome reveals convergent evolutionary mechanisms linked to viviparity in insects and beyond.</title>
        <authorList>
            <person name="Fouks B."/>
            <person name="Harrison M.C."/>
            <person name="Mikhailova A.A."/>
            <person name="Marchal E."/>
            <person name="English S."/>
            <person name="Carruthers M."/>
            <person name="Jennings E.C."/>
            <person name="Chiamaka E.L."/>
            <person name="Frigard R.A."/>
            <person name="Pippel M."/>
            <person name="Attardo G.M."/>
            <person name="Benoit J.B."/>
            <person name="Bornberg-Bauer E."/>
            <person name="Tobe S.S."/>
        </authorList>
    </citation>
    <scope>NUCLEOTIDE SEQUENCE</scope>
    <source>
        <strain evidence="4">Stay&amp;Tobe</strain>
    </source>
</reference>
<dbReference type="InterPro" id="IPR011009">
    <property type="entry name" value="Kinase-like_dom_sf"/>
</dbReference>
<dbReference type="PANTHER" id="PTHR45890">
    <property type="entry name" value="AARF DOMAIN CONTAINING KINASE 2 (PREDICTED)"/>
    <property type="match status" value="1"/>
</dbReference>